<evidence type="ECO:0000256" key="5">
    <source>
        <dbReference type="ARBA" id="ARBA00022692"/>
    </source>
</evidence>
<evidence type="ECO:0000256" key="1">
    <source>
        <dbReference type="ARBA" id="ARBA00004651"/>
    </source>
</evidence>
<keyword evidence="7 8" id="KW-0472">Membrane</keyword>
<evidence type="ECO:0000256" key="3">
    <source>
        <dbReference type="ARBA" id="ARBA00022676"/>
    </source>
</evidence>
<dbReference type="GO" id="GO:0016763">
    <property type="term" value="F:pentosyltransferase activity"/>
    <property type="evidence" value="ECO:0007669"/>
    <property type="project" value="TreeGrafter"/>
</dbReference>
<dbReference type="AlphaFoldDB" id="A0A080M9E3"/>
<dbReference type="EMBL" id="JDST02000021">
    <property type="protein sequence ID" value="KFB77586.1"/>
    <property type="molecule type" value="Genomic_DNA"/>
</dbReference>
<feature type="transmembrane region" description="Helical" evidence="8">
    <location>
        <begin position="89"/>
        <end position="108"/>
    </location>
</feature>
<evidence type="ECO:0000256" key="2">
    <source>
        <dbReference type="ARBA" id="ARBA00022475"/>
    </source>
</evidence>
<reference evidence="9" key="1">
    <citation type="submission" date="2014-02" db="EMBL/GenBank/DDBJ databases">
        <title>Expanding our view of genomic diversity in Candidatus Accumulibacter clades.</title>
        <authorList>
            <person name="Skennerton C.T."/>
            <person name="Barr J.J."/>
            <person name="Slater F.R."/>
            <person name="Bond P.L."/>
            <person name="Tyson G.W."/>
        </authorList>
    </citation>
    <scope>NUCLEOTIDE SEQUENCE [LARGE SCALE GENOMIC DNA]</scope>
</reference>
<feature type="transmembrane region" description="Helical" evidence="8">
    <location>
        <begin position="318"/>
        <end position="335"/>
    </location>
</feature>
<keyword evidence="6 8" id="KW-1133">Transmembrane helix</keyword>
<feature type="transmembrane region" description="Helical" evidence="8">
    <location>
        <begin position="113"/>
        <end position="132"/>
    </location>
</feature>
<feature type="transmembrane region" description="Helical" evidence="8">
    <location>
        <begin position="168"/>
        <end position="192"/>
    </location>
</feature>
<feature type="transmembrane region" description="Helical" evidence="8">
    <location>
        <begin position="20"/>
        <end position="42"/>
    </location>
</feature>
<dbReference type="InterPro" id="IPR050297">
    <property type="entry name" value="LipidA_mod_glycosyltrf_83"/>
</dbReference>
<organism evidence="9 10">
    <name type="scientific">Candidatus Accumulibacter cognatus</name>
    <dbReference type="NCBI Taxonomy" id="2954383"/>
    <lineage>
        <taxon>Bacteria</taxon>
        <taxon>Pseudomonadati</taxon>
        <taxon>Pseudomonadota</taxon>
        <taxon>Betaproteobacteria</taxon>
        <taxon>Candidatus Accumulibacter</taxon>
    </lineage>
</organism>
<evidence type="ECO:0000313" key="10">
    <source>
        <dbReference type="Proteomes" id="UP000021315"/>
    </source>
</evidence>
<keyword evidence="2" id="KW-1003">Cell membrane</keyword>
<evidence type="ECO:0000313" key="9">
    <source>
        <dbReference type="EMBL" id="KFB77586.1"/>
    </source>
</evidence>
<name>A0A080M9E3_9PROT</name>
<gene>
    <name evidence="9" type="ORF">AW06_001280</name>
</gene>
<dbReference type="RefSeq" id="WP_138678127.1">
    <property type="nucleotide sequence ID" value="NZ_JDST02000021.1"/>
</dbReference>
<accession>A0A080M9E3</accession>
<feature type="transmembrane region" description="Helical" evidence="8">
    <location>
        <begin position="62"/>
        <end position="83"/>
    </location>
</feature>
<evidence type="ECO:0000256" key="6">
    <source>
        <dbReference type="ARBA" id="ARBA00022989"/>
    </source>
</evidence>
<keyword evidence="5 8" id="KW-0812">Transmembrane</keyword>
<comment type="caution">
    <text evidence="9">The sequence shown here is derived from an EMBL/GenBank/DDBJ whole genome shotgun (WGS) entry which is preliminary data.</text>
</comment>
<keyword evidence="3" id="KW-0328">Glycosyltransferase</keyword>
<feature type="transmembrane region" description="Helical" evidence="8">
    <location>
        <begin position="138"/>
        <end position="156"/>
    </location>
</feature>
<dbReference type="Proteomes" id="UP000021315">
    <property type="component" value="Unassembled WGS sequence"/>
</dbReference>
<comment type="subcellular location">
    <subcellularLocation>
        <location evidence="1">Cell membrane</location>
        <topology evidence="1">Multi-pass membrane protein</topology>
    </subcellularLocation>
</comment>
<dbReference type="GO" id="GO:0009103">
    <property type="term" value="P:lipopolysaccharide biosynthetic process"/>
    <property type="evidence" value="ECO:0007669"/>
    <property type="project" value="UniProtKB-ARBA"/>
</dbReference>
<dbReference type="GO" id="GO:0005886">
    <property type="term" value="C:plasma membrane"/>
    <property type="evidence" value="ECO:0007669"/>
    <property type="project" value="UniProtKB-SubCell"/>
</dbReference>
<feature type="transmembrane region" description="Helical" evidence="8">
    <location>
        <begin position="347"/>
        <end position="364"/>
    </location>
</feature>
<keyword evidence="10" id="KW-1185">Reference proteome</keyword>
<evidence type="ECO:0000256" key="7">
    <source>
        <dbReference type="ARBA" id="ARBA00023136"/>
    </source>
</evidence>
<sequence length="489" mass="55423">MYLNWLRADGVTALPRVSPAQLAFFGSLLLSLLAVAGTVTLAKDAARYLYVSQQIVEQGPRVAFELFSWPWFSLLLAATQRLLGISLELAAYLWCAFLMAGTCALLVAITQRFVIGSGYWACLVVLSIPAFNHLRYDIIREFGFWFFCTLALWLALRWLERAGWLRALLLQLAIVAAVLFRIEAVLLYPALVLCLLADLKTRQAWIRLLQINLLPLAGLLVAVVWLLSGHALAQERVDYVLSLVSPQNFLARFDLMASRFAEVALAKYSADDARRIVFFGLLLTLISKFVALCGPFALTLLYRPGWRGVGEFWHKLRPMAWAWLIYFGLLLIFFVQERFINSRYVSFLNLLAVPLLTVFVVSFARDFPRLAKILVAVSLMVMLQNVVSFAPKKTHYLEAGAWLSQHTHPADAIFYEDSRLAYYAGRGYPYMPFDREQAMSAEQAPNFRYFVLIDKPGDAALQRWMAQQHKQVLSRFANRKGDAVLVIGD</sequence>
<dbReference type="PANTHER" id="PTHR33908">
    <property type="entry name" value="MANNOSYLTRANSFERASE YKCB-RELATED"/>
    <property type="match status" value="1"/>
</dbReference>
<keyword evidence="4" id="KW-0808">Transferase</keyword>
<evidence type="ECO:0008006" key="11">
    <source>
        <dbReference type="Google" id="ProtNLM"/>
    </source>
</evidence>
<evidence type="ECO:0000256" key="8">
    <source>
        <dbReference type="SAM" id="Phobius"/>
    </source>
</evidence>
<feature type="transmembrane region" description="Helical" evidence="8">
    <location>
        <begin position="276"/>
        <end position="298"/>
    </location>
</feature>
<dbReference type="STRING" id="1453999.AW06_001280"/>
<evidence type="ECO:0000256" key="4">
    <source>
        <dbReference type="ARBA" id="ARBA00022679"/>
    </source>
</evidence>
<protein>
    <recommendedName>
        <fullName evidence="11">Glycosyltransferase RgtA/B/C/D-like domain-containing protein</fullName>
    </recommendedName>
</protein>
<proteinExistence type="predicted"/>
<feature type="transmembrane region" description="Helical" evidence="8">
    <location>
        <begin position="204"/>
        <end position="227"/>
    </location>
</feature>
<dbReference type="PANTHER" id="PTHR33908:SF11">
    <property type="entry name" value="MEMBRANE PROTEIN"/>
    <property type="match status" value="1"/>
</dbReference>